<dbReference type="GO" id="GO:0002161">
    <property type="term" value="F:aminoacyl-tRNA deacylase activity"/>
    <property type="evidence" value="ECO:0007669"/>
    <property type="project" value="UniProtKB-ARBA"/>
</dbReference>
<dbReference type="Pfam" id="PF07973">
    <property type="entry name" value="tRNA_SAD"/>
    <property type="match status" value="1"/>
</dbReference>
<comment type="subcellular location">
    <subcellularLocation>
        <location evidence="2">Cytoplasm</location>
    </subcellularLocation>
</comment>
<dbReference type="EMBL" id="DVLW01000105">
    <property type="protein sequence ID" value="HIT94286.1"/>
    <property type="molecule type" value="Genomic_DNA"/>
</dbReference>
<evidence type="ECO:0000256" key="2">
    <source>
        <dbReference type="ARBA" id="ARBA00004496"/>
    </source>
</evidence>
<name>A0A9D1KSA3_9FIRM</name>
<organism evidence="6 7">
    <name type="scientific">Candidatus Faecivivens stercoripullorum</name>
    <dbReference type="NCBI Taxonomy" id="2840805"/>
    <lineage>
        <taxon>Bacteria</taxon>
        <taxon>Bacillati</taxon>
        <taxon>Bacillota</taxon>
        <taxon>Clostridia</taxon>
        <taxon>Eubacteriales</taxon>
        <taxon>Oscillospiraceae</taxon>
        <taxon>Oscillospiraceae incertae sedis</taxon>
        <taxon>Candidatus Faecivivens</taxon>
    </lineage>
</organism>
<dbReference type="InterPro" id="IPR012947">
    <property type="entry name" value="tRNA_SAD"/>
</dbReference>
<dbReference type="SUPFAM" id="SSF50447">
    <property type="entry name" value="Translation proteins"/>
    <property type="match status" value="1"/>
</dbReference>
<dbReference type="Gene3D" id="2.40.30.130">
    <property type="match status" value="1"/>
</dbReference>
<dbReference type="SMART" id="SM00863">
    <property type="entry name" value="tRNA_SAD"/>
    <property type="match status" value="1"/>
</dbReference>
<reference evidence="6" key="1">
    <citation type="submission" date="2020-10" db="EMBL/GenBank/DDBJ databases">
        <authorList>
            <person name="Gilroy R."/>
        </authorList>
    </citation>
    <scope>NUCLEOTIDE SEQUENCE</scope>
    <source>
        <strain evidence="6">ChiBcec7-5410</strain>
    </source>
</reference>
<keyword evidence="3" id="KW-0479">Metal-binding</keyword>
<evidence type="ECO:0000259" key="5">
    <source>
        <dbReference type="PROSITE" id="PS50860"/>
    </source>
</evidence>
<dbReference type="Gene3D" id="3.10.310.40">
    <property type="match status" value="1"/>
</dbReference>
<dbReference type="GO" id="GO:0046872">
    <property type="term" value="F:metal ion binding"/>
    <property type="evidence" value="ECO:0007669"/>
    <property type="project" value="UniProtKB-KW"/>
</dbReference>
<dbReference type="PROSITE" id="PS50860">
    <property type="entry name" value="AA_TRNA_LIGASE_II_ALA"/>
    <property type="match status" value="1"/>
</dbReference>
<dbReference type="SUPFAM" id="SSF55186">
    <property type="entry name" value="ThrRS/AlaRS common domain"/>
    <property type="match status" value="1"/>
</dbReference>
<reference evidence="6" key="2">
    <citation type="journal article" date="2021" name="PeerJ">
        <title>Extensive microbial diversity within the chicken gut microbiome revealed by metagenomics and culture.</title>
        <authorList>
            <person name="Gilroy R."/>
            <person name="Ravi A."/>
            <person name="Getino M."/>
            <person name="Pursley I."/>
            <person name="Horton D.L."/>
            <person name="Alikhan N.F."/>
            <person name="Baker D."/>
            <person name="Gharbi K."/>
            <person name="Hall N."/>
            <person name="Watson M."/>
            <person name="Adriaenssens E.M."/>
            <person name="Foster-Nyarko E."/>
            <person name="Jarju S."/>
            <person name="Secka A."/>
            <person name="Antonio M."/>
            <person name="Oren A."/>
            <person name="Chaudhuri R.R."/>
            <person name="La Ragione R."/>
            <person name="Hildebrand F."/>
            <person name="Pallen M.J."/>
        </authorList>
    </citation>
    <scope>NUCLEOTIDE SEQUENCE</scope>
    <source>
        <strain evidence="6">ChiBcec7-5410</strain>
    </source>
</reference>
<dbReference type="PANTHER" id="PTHR43462">
    <property type="entry name" value="ALANYL-TRNA EDITING PROTEIN"/>
    <property type="match status" value="1"/>
</dbReference>
<evidence type="ECO:0000256" key="4">
    <source>
        <dbReference type="ARBA" id="ARBA00022833"/>
    </source>
</evidence>
<protein>
    <submittedName>
        <fullName evidence="6">Alanyl-tRNA editing protein</fullName>
    </submittedName>
</protein>
<dbReference type="Pfam" id="PF02272">
    <property type="entry name" value="DHHA1"/>
    <property type="match status" value="1"/>
</dbReference>
<dbReference type="PANTHER" id="PTHR43462:SF1">
    <property type="entry name" value="ALANYL-TRNA EDITING PROTEIN AARSD1"/>
    <property type="match status" value="1"/>
</dbReference>
<dbReference type="InterPro" id="IPR009000">
    <property type="entry name" value="Transl_B-barrel_sf"/>
</dbReference>
<dbReference type="AlphaFoldDB" id="A0A9D1KSA3"/>
<evidence type="ECO:0000256" key="3">
    <source>
        <dbReference type="ARBA" id="ARBA00022723"/>
    </source>
</evidence>
<feature type="non-terminal residue" evidence="6">
    <location>
        <position position="1"/>
    </location>
</feature>
<evidence type="ECO:0000313" key="6">
    <source>
        <dbReference type="EMBL" id="HIT94286.1"/>
    </source>
</evidence>
<sequence length="372" mass="41311">YQTQFEAVVAETRVYKDKFQVRLTQTCFYPEGGGQPYDTGRLNDISVTEVHESDGEIWHTISAPIEVGQTVTGQIDWERRFDLMQQHSGEHIISGILHEMTGCDNVGFHLTPENVYIDLSLPLDIETLRQAETRANRYIWENHPIDISWPDPETLAAMEYRSKKELTGDVRIVAFPGADRCACCGTHVASSGAIGQIRLLTVQNWKGGVRVEMACGKRALEISREWMDETLEISRSLSVKPNTAAAAVHRLESELSAVKMRAAALEESLFAVWAEQYSGEGNLVLFKDGLSPDSLRKLTGCLIEKRQGRCAVFSGSDQEGYKYAVAEKDGDLRALVKEMNAALNGRGGGKPFFAQGSVQATKEQIEQFFAGK</sequence>
<dbReference type="Proteomes" id="UP000824160">
    <property type="component" value="Unassembled WGS sequence"/>
</dbReference>
<dbReference type="GO" id="GO:0006419">
    <property type="term" value="P:alanyl-tRNA aminoacylation"/>
    <property type="evidence" value="ECO:0007669"/>
    <property type="project" value="InterPro"/>
</dbReference>
<gene>
    <name evidence="6" type="ORF">IAC43_03805</name>
</gene>
<comment type="caution">
    <text evidence="6">The sequence shown here is derived from an EMBL/GenBank/DDBJ whole genome shotgun (WGS) entry which is preliminary data.</text>
</comment>
<accession>A0A9D1KSA3</accession>
<dbReference type="InterPro" id="IPR051335">
    <property type="entry name" value="Alanyl-tRNA_Editing_Enzymes"/>
</dbReference>
<dbReference type="InterPro" id="IPR018163">
    <property type="entry name" value="Thr/Ala-tRNA-synth_IIc_edit"/>
</dbReference>
<dbReference type="InterPro" id="IPR003156">
    <property type="entry name" value="DHHA1_dom"/>
</dbReference>
<feature type="domain" description="Alanyl-transfer RNA synthetases family profile" evidence="5">
    <location>
        <begin position="1"/>
        <end position="225"/>
    </location>
</feature>
<dbReference type="InterPro" id="IPR018165">
    <property type="entry name" value="Ala-tRNA-synth_IIc_core"/>
</dbReference>
<comment type="cofactor">
    <cofactor evidence="1">
        <name>Zn(2+)</name>
        <dbReference type="ChEBI" id="CHEBI:29105"/>
    </cofactor>
</comment>
<dbReference type="Gene3D" id="3.30.980.10">
    <property type="entry name" value="Threonyl-trna Synthetase, Chain A, domain 2"/>
    <property type="match status" value="1"/>
</dbReference>
<dbReference type="GO" id="GO:0005524">
    <property type="term" value="F:ATP binding"/>
    <property type="evidence" value="ECO:0007669"/>
    <property type="project" value="InterPro"/>
</dbReference>
<keyword evidence="4" id="KW-0862">Zinc</keyword>
<dbReference type="InterPro" id="IPR018164">
    <property type="entry name" value="Ala-tRNA-synth_IIc_N"/>
</dbReference>
<dbReference type="GO" id="GO:0005737">
    <property type="term" value="C:cytoplasm"/>
    <property type="evidence" value="ECO:0007669"/>
    <property type="project" value="UniProtKB-SubCell"/>
</dbReference>
<dbReference type="GO" id="GO:0003676">
    <property type="term" value="F:nucleic acid binding"/>
    <property type="evidence" value="ECO:0007669"/>
    <property type="project" value="InterPro"/>
</dbReference>
<proteinExistence type="predicted"/>
<evidence type="ECO:0000256" key="1">
    <source>
        <dbReference type="ARBA" id="ARBA00001947"/>
    </source>
</evidence>
<dbReference type="Pfam" id="PF01411">
    <property type="entry name" value="tRNA-synt_2c"/>
    <property type="match status" value="1"/>
</dbReference>
<dbReference type="GO" id="GO:0004813">
    <property type="term" value="F:alanine-tRNA ligase activity"/>
    <property type="evidence" value="ECO:0007669"/>
    <property type="project" value="InterPro"/>
</dbReference>
<evidence type="ECO:0000313" key="7">
    <source>
        <dbReference type="Proteomes" id="UP000824160"/>
    </source>
</evidence>